<sequence>MEWKKLKKLATTEYNNAANLSFQVCMECNDFTQEGFETFKSFVYDISLMAELDIYGAFDNDRLIGIIGIKREKQHISLFFVHRQYHRKGIGSSLFNYMMEDCKFTRISVNSSTYAVPFYQSLGFKVVGDKECNRGILSIPMVKY</sequence>
<name>A0A948WZQ6_9BACT</name>
<gene>
    <name evidence="2" type="ORF">H9777_10225</name>
</gene>
<dbReference type="InterPro" id="IPR000182">
    <property type="entry name" value="GNAT_dom"/>
</dbReference>
<feature type="domain" description="N-acetyltransferase" evidence="1">
    <location>
        <begin position="10"/>
        <end position="144"/>
    </location>
</feature>
<proteinExistence type="predicted"/>
<accession>A0A948WZQ6</accession>
<dbReference type="PANTHER" id="PTHR43451:SF1">
    <property type="entry name" value="ACETYLTRANSFERASE"/>
    <property type="match status" value="1"/>
</dbReference>
<dbReference type="Gene3D" id="3.40.630.30">
    <property type="match status" value="1"/>
</dbReference>
<dbReference type="SUPFAM" id="SSF55729">
    <property type="entry name" value="Acyl-CoA N-acyltransferases (Nat)"/>
    <property type="match status" value="1"/>
</dbReference>
<protein>
    <submittedName>
        <fullName evidence="2">GNAT family N-acetyltransferase</fullName>
    </submittedName>
</protein>
<reference evidence="2" key="2">
    <citation type="submission" date="2021-04" db="EMBL/GenBank/DDBJ databases">
        <authorList>
            <person name="Gilroy R."/>
        </authorList>
    </citation>
    <scope>NUCLEOTIDE SEQUENCE</scope>
    <source>
        <strain evidence="2">G4-2901</strain>
    </source>
</reference>
<dbReference type="GO" id="GO:0016747">
    <property type="term" value="F:acyltransferase activity, transferring groups other than amino-acyl groups"/>
    <property type="evidence" value="ECO:0007669"/>
    <property type="project" value="InterPro"/>
</dbReference>
<evidence type="ECO:0000313" key="3">
    <source>
        <dbReference type="Proteomes" id="UP000783796"/>
    </source>
</evidence>
<dbReference type="PROSITE" id="PS51186">
    <property type="entry name" value="GNAT"/>
    <property type="match status" value="1"/>
</dbReference>
<evidence type="ECO:0000259" key="1">
    <source>
        <dbReference type="PROSITE" id="PS51186"/>
    </source>
</evidence>
<evidence type="ECO:0000313" key="2">
    <source>
        <dbReference type="EMBL" id="MBU3838663.1"/>
    </source>
</evidence>
<dbReference type="PANTHER" id="PTHR43451">
    <property type="entry name" value="ACETYLTRANSFERASE (GNAT) FAMILY PROTEIN"/>
    <property type="match status" value="1"/>
</dbReference>
<dbReference type="InterPro" id="IPR016181">
    <property type="entry name" value="Acyl_CoA_acyltransferase"/>
</dbReference>
<dbReference type="EMBL" id="JAHLFW010000085">
    <property type="protein sequence ID" value="MBU3838663.1"/>
    <property type="molecule type" value="Genomic_DNA"/>
</dbReference>
<dbReference type="CDD" id="cd04301">
    <property type="entry name" value="NAT_SF"/>
    <property type="match status" value="1"/>
</dbReference>
<organism evidence="2 3">
    <name type="scientific">Candidatus Phocaeicola faecigallinarum</name>
    <dbReference type="NCBI Taxonomy" id="2838732"/>
    <lineage>
        <taxon>Bacteria</taxon>
        <taxon>Pseudomonadati</taxon>
        <taxon>Bacteroidota</taxon>
        <taxon>Bacteroidia</taxon>
        <taxon>Bacteroidales</taxon>
        <taxon>Bacteroidaceae</taxon>
        <taxon>Phocaeicola</taxon>
    </lineage>
</organism>
<dbReference type="Pfam" id="PF13673">
    <property type="entry name" value="Acetyltransf_10"/>
    <property type="match status" value="1"/>
</dbReference>
<dbReference type="Proteomes" id="UP000783796">
    <property type="component" value="Unassembled WGS sequence"/>
</dbReference>
<comment type="caution">
    <text evidence="2">The sequence shown here is derived from an EMBL/GenBank/DDBJ whole genome shotgun (WGS) entry which is preliminary data.</text>
</comment>
<dbReference type="InterPro" id="IPR052564">
    <property type="entry name" value="N-acetyltrans/Recomb-assoc"/>
</dbReference>
<reference evidence="2" key="1">
    <citation type="journal article" date="2021" name="PeerJ">
        <title>Extensive microbial diversity within the chicken gut microbiome revealed by metagenomics and culture.</title>
        <authorList>
            <person name="Gilroy R."/>
            <person name="Ravi A."/>
            <person name="Getino M."/>
            <person name="Pursley I."/>
            <person name="Horton D.L."/>
            <person name="Alikhan N.F."/>
            <person name="Baker D."/>
            <person name="Gharbi K."/>
            <person name="Hall N."/>
            <person name="Watson M."/>
            <person name="Adriaenssens E.M."/>
            <person name="Foster-Nyarko E."/>
            <person name="Jarju S."/>
            <person name="Secka A."/>
            <person name="Antonio M."/>
            <person name="Oren A."/>
            <person name="Chaudhuri R.R."/>
            <person name="La Ragione R."/>
            <person name="Hildebrand F."/>
            <person name="Pallen M.J."/>
        </authorList>
    </citation>
    <scope>NUCLEOTIDE SEQUENCE</scope>
    <source>
        <strain evidence="2">G4-2901</strain>
    </source>
</reference>
<dbReference type="AlphaFoldDB" id="A0A948WZQ6"/>